<evidence type="ECO:0000256" key="1">
    <source>
        <dbReference type="SAM" id="MobiDB-lite"/>
    </source>
</evidence>
<evidence type="ECO:0000313" key="4">
    <source>
        <dbReference type="Proteomes" id="UP000017048"/>
    </source>
</evidence>
<dbReference type="Gene3D" id="3.40.50.620">
    <property type="entry name" value="HUPs"/>
    <property type="match status" value="2"/>
</dbReference>
<proteinExistence type="predicted"/>
<dbReference type="PANTHER" id="PTHR46553">
    <property type="entry name" value="ADENINE NUCLEOTIDE ALPHA HYDROLASES-LIKE SUPERFAMILY PROTEIN"/>
    <property type="match status" value="1"/>
</dbReference>
<feature type="region of interest" description="Disordered" evidence="1">
    <location>
        <begin position="112"/>
        <end position="230"/>
    </location>
</feature>
<gene>
    <name evidence="3" type="ORF">NCAST_32_09105</name>
</gene>
<sequence>MTTLRDRPIIAGIDGSDRALSALAWPTPVSVLVKRSHSARLLVLGTRRMDAFDRAVLGSVSAVLVRRAGCPVVVVTAAPTPARSQPILVGVDGSPASVRAVDIAVEEAAARDATWSPAGVDTDRRTRVRAHGSTESPGRPLGEPGRLCRDISPGQGSPDRRRRRPGRENSRRIRRSVVDRRRQPGARRIRAGFGVSCGARRGDRASARRASPPRRATTFTQLRAISIPGS</sequence>
<feature type="domain" description="UspA" evidence="2">
    <location>
        <begin position="26"/>
        <end position="75"/>
    </location>
</feature>
<accession>U5EMV5</accession>
<dbReference type="SUPFAM" id="SSF52402">
    <property type="entry name" value="Adenine nucleotide alpha hydrolases-like"/>
    <property type="match status" value="1"/>
</dbReference>
<comment type="caution">
    <text evidence="3">The sequence shown here is derived from an EMBL/GenBank/DDBJ whole genome shotgun (WGS) entry which is preliminary data.</text>
</comment>
<organism evidence="3 4">
    <name type="scientific">Nocardia asteroides NBRC 15531</name>
    <dbReference type="NCBI Taxonomy" id="1110697"/>
    <lineage>
        <taxon>Bacteria</taxon>
        <taxon>Bacillati</taxon>
        <taxon>Actinomycetota</taxon>
        <taxon>Actinomycetes</taxon>
        <taxon>Mycobacteriales</taxon>
        <taxon>Nocardiaceae</taxon>
        <taxon>Nocardia</taxon>
    </lineage>
</organism>
<evidence type="ECO:0000313" key="3">
    <source>
        <dbReference type="EMBL" id="GAD86424.1"/>
    </source>
</evidence>
<reference evidence="3 4" key="1">
    <citation type="journal article" date="2014" name="BMC Genomics">
        <title>Genome based analysis of type-I polyketide synthase and nonribosomal peptide synthetase gene clusters in seven strains of five representative Nocardia species.</title>
        <authorList>
            <person name="Komaki H."/>
            <person name="Ichikawa N."/>
            <person name="Hosoyama A."/>
            <person name="Takahashi-Nakaguchi A."/>
            <person name="Matsuzawa T."/>
            <person name="Suzuki K."/>
            <person name="Fujita N."/>
            <person name="Gonoi T."/>
        </authorList>
    </citation>
    <scope>NUCLEOTIDE SEQUENCE [LARGE SCALE GENOMIC DNA]</scope>
    <source>
        <strain evidence="3 4">NBRC 15531</strain>
    </source>
</reference>
<dbReference type="EMBL" id="BAFO02000032">
    <property type="protein sequence ID" value="GAD86424.1"/>
    <property type="molecule type" value="Genomic_DNA"/>
</dbReference>
<name>U5EMV5_NOCAS</name>
<protein>
    <submittedName>
        <fullName evidence="3">Usp family protein</fullName>
    </submittedName>
</protein>
<feature type="compositionally biased region" description="Polar residues" evidence="1">
    <location>
        <begin position="217"/>
        <end position="230"/>
    </location>
</feature>
<dbReference type="InterPro" id="IPR006016">
    <property type="entry name" value="UspA"/>
</dbReference>
<dbReference type="PANTHER" id="PTHR46553:SF3">
    <property type="entry name" value="ADENINE NUCLEOTIDE ALPHA HYDROLASES-LIKE SUPERFAMILY PROTEIN"/>
    <property type="match status" value="1"/>
</dbReference>
<keyword evidence="4" id="KW-1185">Reference proteome</keyword>
<feature type="compositionally biased region" description="Basic and acidic residues" evidence="1">
    <location>
        <begin position="166"/>
        <end position="182"/>
    </location>
</feature>
<feature type="domain" description="UspA" evidence="2">
    <location>
        <begin position="85"/>
        <end position="120"/>
    </location>
</feature>
<dbReference type="Pfam" id="PF00582">
    <property type="entry name" value="Usp"/>
    <property type="match status" value="2"/>
</dbReference>
<dbReference type="AlphaFoldDB" id="U5EMV5"/>
<dbReference type="InterPro" id="IPR014729">
    <property type="entry name" value="Rossmann-like_a/b/a_fold"/>
</dbReference>
<dbReference type="Proteomes" id="UP000017048">
    <property type="component" value="Unassembled WGS sequence"/>
</dbReference>
<evidence type="ECO:0000259" key="2">
    <source>
        <dbReference type="Pfam" id="PF00582"/>
    </source>
</evidence>